<dbReference type="Pfam" id="PF01556">
    <property type="entry name" value="DnaJ_C"/>
    <property type="match status" value="1"/>
</dbReference>
<dbReference type="Proteomes" id="UP000028837">
    <property type="component" value="Unassembled WGS sequence"/>
</dbReference>
<dbReference type="OrthoDB" id="328821at2759"/>
<dbReference type="SUPFAM" id="SSF46565">
    <property type="entry name" value="Chaperone J-domain"/>
    <property type="match status" value="1"/>
</dbReference>
<comment type="caution">
    <text evidence="3">The sequence shown here is derived from an EMBL/GenBank/DDBJ whole genome shotgun (WGS) entry which is preliminary data.</text>
</comment>
<reference evidence="3 4" key="1">
    <citation type="submission" date="2014-02" db="EMBL/GenBank/DDBJ databases">
        <authorList>
            <person name="Sibley D."/>
            <person name="Venepally P."/>
            <person name="Karamycheva S."/>
            <person name="Hadjithomas M."/>
            <person name="Khan A."/>
            <person name="Brunk B."/>
            <person name="Roos D."/>
            <person name="Caler E."/>
            <person name="Lorenzi H."/>
        </authorList>
    </citation>
    <scope>NUCLEOTIDE SEQUENCE [LARGE SCALE GENOMIC DNA]</scope>
    <source>
        <strain evidence="3 4">GAB2-2007-GAL-DOM2</strain>
    </source>
</reference>
<name>A0A086JNV4_TOXGO</name>
<dbReference type="PROSITE" id="PS00636">
    <property type="entry name" value="DNAJ_1"/>
    <property type="match status" value="1"/>
</dbReference>
<evidence type="ECO:0000256" key="1">
    <source>
        <dbReference type="SAM" id="SignalP"/>
    </source>
</evidence>
<dbReference type="InterPro" id="IPR036869">
    <property type="entry name" value="J_dom_sf"/>
</dbReference>
<evidence type="ECO:0000259" key="2">
    <source>
        <dbReference type="PROSITE" id="PS50076"/>
    </source>
</evidence>
<dbReference type="SUPFAM" id="SSF49493">
    <property type="entry name" value="HSP40/DnaJ peptide-binding domain"/>
    <property type="match status" value="2"/>
</dbReference>
<dbReference type="GO" id="GO:0051082">
    <property type="term" value="F:unfolded protein binding"/>
    <property type="evidence" value="ECO:0007669"/>
    <property type="project" value="InterPro"/>
</dbReference>
<protein>
    <submittedName>
        <fullName evidence="3">Putative DnaJ protein</fullName>
    </submittedName>
</protein>
<dbReference type="InterPro" id="IPR002939">
    <property type="entry name" value="DnaJ_C"/>
</dbReference>
<dbReference type="CDD" id="cd10747">
    <property type="entry name" value="DnaJ_C"/>
    <property type="match status" value="1"/>
</dbReference>
<organism evidence="3 4">
    <name type="scientific">Toxoplasma gondii GAB2-2007-GAL-DOM2</name>
    <dbReference type="NCBI Taxonomy" id="1130820"/>
    <lineage>
        <taxon>Eukaryota</taxon>
        <taxon>Sar</taxon>
        <taxon>Alveolata</taxon>
        <taxon>Apicomplexa</taxon>
        <taxon>Conoidasida</taxon>
        <taxon>Coccidia</taxon>
        <taxon>Eucoccidiorida</taxon>
        <taxon>Eimeriorina</taxon>
        <taxon>Sarcocystidae</taxon>
        <taxon>Toxoplasma</taxon>
    </lineage>
</organism>
<sequence>MGLLHLLKGLFPLCIAFGMLLETWRVPETANWSLFSLDMYPLMVLAAKQNLYSVLGVKRNASADEIKKAYRKLSMKYHPDKNKEPNAEAKFKEISFAYEILNNAEKRQVYDEYGEEGLERLQSGGQQASHPFGDIFSDFFGGGFGGRTRETPKAPPSTVRLNVSLEQLYKGETLDISFTRPVMCMHADECFTKKPDCKGPGLRVITQQMGPGFIVQNQIQDDTCVDQGKAWRPRCKECPNGITEPEVTQLSATVEAGMRDGDEIVFDGVGEHKLGHEPGDLVLVIQELPHKRYSRIGDDLEMSIRISLLEALVGFERSFIHLDNTPVRVKKDDVTFDGQTMTLYNKGMPKKGNTSQFGNLRIKFMVSYPAALDEKQKAAARQALEGTRYSQREVTAF</sequence>
<feature type="domain" description="J" evidence="2">
    <location>
        <begin position="50"/>
        <end position="114"/>
    </location>
</feature>
<dbReference type="GO" id="GO:0006457">
    <property type="term" value="P:protein folding"/>
    <property type="evidence" value="ECO:0007669"/>
    <property type="project" value="InterPro"/>
</dbReference>
<dbReference type="Gene3D" id="2.10.230.10">
    <property type="entry name" value="Heat shock protein DnaJ, cysteine-rich domain"/>
    <property type="match status" value="1"/>
</dbReference>
<dbReference type="Pfam" id="PF00226">
    <property type="entry name" value="DnaJ"/>
    <property type="match status" value="1"/>
</dbReference>
<dbReference type="SMART" id="SM00271">
    <property type="entry name" value="DnaJ"/>
    <property type="match status" value="1"/>
</dbReference>
<dbReference type="SMR" id="A0A086JNV4"/>
<dbReference type="EMBL" id="AHZU02001301">
    <property type="protein sequence ID" value="KFG33822.1"/>
    <property type="molecule type" value="Genomic_DNA"/>
</dbReference>
<dbReference type="Gene3D" id="1.10.287.110">
    <property type="entry name" value="DnaJ domain"/>
    <property type="match status" value="1"/>
</dbReference>
<evidence type="ECO:0000313" key="4">
    <source>
        <dbReference type="Proteomes" id="UP000028837"/>
    </source>
</evidence>
<dbReference type="PANTHER" id="PTHR43888">
    <property type="entry name" value="DNAJ-LIKE-2, ISOFORM A-RELATED"/>
    <property type="match status" value="1"/>
</dbReference>
<evidence type="ECO:0000313" key="3">
    <source>
        <dbReference type="EMBL" id="KFG33822.1"/>
    </source>
</evidence>
<dbReference type="AlphaFoldDB" id="A0A086JNV4"/>
<feature type="chain" id="PRO_5001808486" evidence="1">
    <location>
        <begin position="17"/>
        <end position="397"/>
    </location>
</feature>
<dbReference type="InterPro" id="IPR008971">
    <property type="entry name" value="HSP40/DnaJ_pept-bd"/>
</dbReference>
<dbReference type="InterPro" id="IPR001623">
    <property type="entry name" value="DnaJ_domain"/>
</dbReference>
<gene>
    <name evidence="3" type="ORF">TGDOM2_258390</name>
</gene>
<dbReference type="PROSITE" id="PS50076">
    <property type="entry name" value="DNAJ_2"/>
    <property type="match status" value="1"/>
</dbReference>
<feature type="signal peptide" evidence="1">
    <location>
        <begin position="1"/>
        <end position="16"/>
    </location>
</feature>
<proteinExistence type="predicted"/>
<dbReference type="PRINTS" id="PR00625">
    <property type="entry name" value="JDOMAIN"/>
</dbReference>
<keyword evidence="1" id="KW-0732">Signal</keyword>
<dbReference type="InterPro" id="IPR018253">
    <property type="entry name" value="DnaJ_domain_CS"/>
</dbReference>
<dbReference type="GO" id="GO:0030544">
    <property type="term" value="F:Hsp70 protein binding"/>
    <property type="evidence" value="ECO:0007669"/>
    <property type="project" value="InterPro"/>
</dbReference>
<dbReference type="CDD" id="cd06257">
    <property type="entry name" value="DnaJ"/>
    <property type="match status" value="1"/>
</dbReference>
<dbReference type="VEuPathDB" id="ToxoDB:TGDOM2_258390"/>
<dbReference type="InterPro" id="IPR044713">
    <property type="entry name" value="DNJA1/2-like"/>
</dbReference>
<dbReference type="FunFam" id="2.60.260.20:FF:000013">
    <property type="entry name" value="DnaJ subfamily B member 11"/>
    <property type="match status" value="1"/>
</dbReference>
<dbReference type="Gene3D" id="2.60.260.20">
    <property type="entry name" value="Urease metallochaperone UreE, N-terminal domain"/>
    <property type="match status" value="2"/>
</dbReference>
<accession>A0A086JNV4</accession>